<dbReference type="Gene3D" id="1.10.3210.10">
    <property type="entry name" value="Hypothetical protein af1432"/>
    <property type="match status" value="1"/>
</dbReference>
<reference evidence="4" key="1">
    <citation type="journal article" date="2021" name="Proc. Natl. Acad. Sci. U.S.A.">
        <title>Three genomes in the algal genus Volvox reveal the fate of a haploid sex-determining region after a transition to homothallism.</title>
        <authorList>
            <person name="Yamamoto K."/>
            <person name="Hamaji T."/>
            <person name="Kawai-Toyooka H."/>
            <person name="Matsuzaki R."/>
            <person name="Takahashi F."/>
            <person name="Nishimura Y."/>
            <person name="Kawachi M."/>
            <person name="Noguchi H."/>
            <person name="Minakuchi Y."/>
            <person name="Umen J.G."/>
            <person name="Toyoda A."/>
            <person name="Nozaki H."/>
        </authorList>
    </citation>
    <scope>NUCLEOTIDE SEQUENCE</scope>
    <source>
        <strain evidence="4">NIES-3785</strain>
        <strain evidence="3">NIES-3786</strain>
    </source>
</reference>
<dbReference type="EMBL" id="BNCQ01000001">
    <property type="protein sequence ID" value="GIL93908.1"/>
    <property type="molecule type" value="Genomic_DNA"/>
</dbReference>
<dbReference type="Pfam" id="PF01966">
    <property type="entry name" value="HD"/>
    <property type="match status" value="1"/>
</dbReference>
<evidence type="ECO:0000313" key="6">
    <source>
        <dbReference type="Proteomes" id="UP000747110"/>
    </source>
</evidence>
<dbReference type="InterPro" id="IPR050135">
    <property type="entry name" value="dGTPase-like"/>
</dbReference>
<accession>A0A8J4FX23</accession>
<dbReference type="PANTHER" id="PTHR11373:SF4">
    <property type="entry name" value="DEOXYNUCLEOSIDE TRIPHOSPHATE TRIPHOSPHOHYDROLASE SAMHD1"/>
    <property type="match status" value="1"/>
</dbReference>
<dbReference type="GO" id="GO:0005634">
    <property type="term" value="C:nucleus"/>
    <property type="evidence" value="ECO:0007669"/>
    <property type="project" value="TreeGrafter"/>
</dbReference>
<sequence length="612" mass="69512">MVVVARSGQVIVALNRIIFFAHSIYTYCCELRMLTLQQKEDSDFFDKLGMSPQIVINSSHQHDHISLLNTKVLPETPIDDEWLNAATTADAVHGTIRLHPFCERVRFTPQVQRLGHLRQLGGAFHVFLSADHKRLVHSLGVSHLCTEMLWGLWDRQKRELDLEARDIRNVALAGLCHDLGHGPLSHAFEKEFLKRRGHQGWTHEDMSIKMLEYMLEDNNIEGIDKSDARFIESLIKGVKPSERPKWECGKRFLFDIVSNDQNGIDMDRADYMQRDALQCGQRIGCSFQDVMSYARVVDDQICYPLRQMNNVWNVYRERVRLFQDIYTHRRVKAVELMTVDALVLADQVLGFSGQIQRPQDFMSLDDGLISAIASYERTHPETFQRLSGSDQNTLKEAEDLLKRLGSNDLYDCCGECEVPERMLLDGTWERLRAEFRCDQVVPQLLPTDILLDENRIDYGKGGMDPMATVGFYTDEGIGCAKLSGNLSQLQGCNRPNSFKVRTLRVFARKHEHRHSAIAAFQEWCRSRLGPEVHVRVDAPAKPHAATCIVNGRKRIADPLTPRMKYDIGRTSTSGVSPPPMPLKKPKKEDVAGTVLAVPTKGNLLVAFSEAGM</sequence>
<dbReference type="AlphaFoldDB" id="A0A8J4FX23"/>
<evidence type="ECO:0000259" key="2">
    <source>
        <dbReference type="SMART" id="SM00471"/>
    </source>
</evidence>
<dbReference type="Gene3D" id="3.30.70.2760">
    <property type="match status" value="1"/>
</dbReference>
<dbReference type="GO" id="GO:0008832">
    <property type="term" value="F:dGTPase activity"/>
    <property type="evidence" value="ECO:0007669"/>
    <property type="project" value="TreeGrafter"/>
</dbReference>
<dbReference type="OrthoDB" id="9991235at2759"/>
<dbReference type="SUPFAM" id="SSF109604">
    <property type="entry name" value="HD-domain/PDEase-like"/>
    <property type="match status" value="1"/>
</dbReference>
<dbReference type="Proteomes" id="UP000722791">
    <property type="component" value="Unassembled WGS sequence"/>
</dbReference>
<evidence type="ECO:0000313" key="3">
    <source>
        <dbReference type="EMBL" id="GIL78863.1"/>
    </source>
</evidence>
<dbReference type="CDD" id="cd00077">
    <property type="entry name" value="HDc"/>
    <property type="match status" value="1"/>
</dbReference>
<feature type="domain" description="HD/PDEase" evidence="2">
    <location>
        <begin position="130"/>
        <end position="281"/>
    </location>
</feature>
<proteinExistence type="predicted"/>
<organism evidence="4 5">
    <name type="scientific">Volvox reticuliferus</name>
    <dbReference type="NCBI Taxonomy" id="1737510"/>
    <lineage>
        <taxon>Eukaryota</taxon>
        <taxon>Viridiplantae</taxon>
        <taxon>Chlorophyta</taxon>
        <taxon>core chlorophytes</taxon>
        <taxon>Chlorophyceae</taxon>
        <taxon>CS clade</taxon>
        <taxon>Chlamydomonadales</taxon>
        <taxon>Volvocaceae</taxon>
        <taxon>Volvox</taxon>
    </lineage>
</organism>
<evidence type="ECO:0000256" key="1">
    <source>
        <dbReference type="SAM" id="MobiDB-lite"/>
    </source>
</evidence>
<dbReference type="GO" id="GO:0006203">
    <property type="term" value="P:dGTP catabolic process"/>
    <property type="evidence" value="ECO:0007669"/>
    <property type="project" value="TreeGrafter"/>
</dbReference>
<feature type="region of interest" description="Disordered" evidence="1">
    <location>
        <begin position="566"/>
        <end position="587"/>
    </location>
</feature>
<dbReference type="SMART" id="SM00471">
    <property type="entry name" value="HDc"/>
    <property type="match status" value="1"/>
</dbReference>
<gene>
    <name evidence="3" type="ORF">Vretifemale_8266</name>
    <name evidence="4" type="ORF">Vretimale_147</name>
</gene>
<dbReference type="InterPro" id="IPR003607">
    <property type="entry name" value="HD/PDEase_dom"/>
</dbReference>
<dbReference type="EMBL" id="BNCP01000014">
    <property type="protein sequence ID" value="GIL78863.1"/>
    <property type="molecule type" value="Genomic_DNA"/>
</dbReference>
<evidence type="ECO:0000313" key="4">
    <source>
        <dbReference type="EMBL" id="GIL93908.1"/>
    </source>
</evidence>
<evidence type="ECO:0000313" key="5">
    <source>
        <dbReference type="Proteomes" id="UP000722791"/>
    </source>
</evidence>
<dbReference type="Proteomes" id="UP000747110">
    <property type="component" value="Unassembled WGS sequence"/>
</dbReference>
<protein>
    <recommendedName>
        <fullName evidence="2">HD/PDEase domain-containing protein</fullName>
    </recommendedName>
</protein>
<dbReference type="PANTHER" id="PTHR11373">
    <property type="entry name" value="DEOXYNUCLEOSIDE TRIPHOSPHATE TRIPHOSPHOHYDROLASE"/>
    <property type="match status" value="1"/>
</dbReference>
<name>A0A8J4FX23_9CHLO</name>
<comment type="caution">
    <text evidence="4">The sequence shown here is derived from an EMBL/GenBank/DDBJ whole genome shotgun (WGS) entry which is preliminary data.</text>
</comment>
<dbReference type="InterPro" id="IPR006674">
    <property type="entry name" value="HD_domain"/>
</dbReference>
<keyword evidence="6" id="KW-1185">Reference proteome</keyword>